<dbReference type="AlphaFoldDB" id="A0A8S1NNI3"/>
<dbReference type="Proteomes" id="UP000692954">
    <property type="component" value="Unassembled WGS sequence"/>
</dbReference>
<organism evidence="1 2">
    <name type="scientific">Paramecium sonneborni</name>
    <dbReference type="NCBI Taxonomy" id="65129"/>
    <lineage>
        <taxon>Eukaryota</taxon>
        <taxon>Sar</taxon>
        <taxon>Alveolata</taxon>
        <taxon>Ciliophora</taxon>
        <taxon>Intramacronucleata</taxon>
        <taxon>Oligohymenophorea</taxon>
        <taxon>Peniculida</taxon>
        <taxon>Parameciidae</taxon>
        <taxon>Paramecium</taxon>
    </lineage>
</organism>
<evidence type="ECO:0000313" key="2">
    <source>
        <dbReference type="Proteomes" id="UP000692954"/>
    </source>
</evidence>
<protein>
    <submittedName>
        <fullName evidence="1">Uncharacterized protein</fullName>
    </submittedName>
</protein>
<sequence length="35" mass="4122">MAIQLDPNYSMAYNNKVITSQQQLTQQILKLIKQR</sequence>
<dbReference type="EMBL" id="CAJJDN010000061">
    <property type="protein sequence ID" value="CAD8094058.1"/>
    <property type="molecule type" value="Genomic_DNA"/>
</dbReference>
<keyword evidence="2" id="KW-1185">Reference proteome</keyword>
<comment type="caution">
    <text evidence="1">The sequence shown here is derived from an EMBL/GenBank/DDBJ whole genome shotgun (WGS) entry which is preliminary data.</text>
</comment>
<evidence type="ECO:0000313" key="1">
    <source>
        <dbReference type="EMBL" id="CAD8094058.1"/>
    </source>
</evidence>
<proteinExistence type="predicted"/>
<gene>
    <name evidence="1" type="ORF">PSON_ATCC_30995.1.T0610301</name>
</gene>
<name>A0A8S1NNI3_9CILI</name>
<accession>A0A8S1NNI3</accession>
<reference evidence="1" key="1">
    <citation type="submission" date="2021-01" db="EMBL/GenBank/DDBJ databases">
        <authorList>
            <consortium name="Genoscope - CEA"/>
            <person name="William W."/>
        </authorList>
    </citation>
    <scope>NUCLEOTIDE SEQUENCE</scope>
</reference>